<keyword evidence="5" id="KW-0479">Metal-binding</keyword>
<reference evidence="10" key="1">
    <citation type="submission" date="2017-12" db="EMBL/GenBank/DDBJ databases">
        <title>Draft genome sequence of Telmatospirillum siberiense 26-4b1T, an acidotolerant peatland alphaproteobacterium potentially involved in sulfur cycling.</title>
        <authorList>
            <person name="Hausmann B."/>
            <person name="Pjevac P."/>
            <person name="Schreck K."/>
            <person name="Herbold C.W."/>
            <person name="Daims H."/>
            <person name="Wagner M."/>
            <person name="Pester M."/>
            <person name="Loy A."/>
        </authorList>
    </citation>
    <scope>NUCLEOTIDE SEQUENCE [LARGE SCALE GENOMIC DNA]</scope>
    <source>
        <strain evidence="10">26-4b1</strain>
    </source>
</reference>
<comment type="caution">
    <text evidence="9">The sequence shown here is derived from an EMBL/GenBank/DDBJ whole genome shotgun (WGS) entry which is preliminary data.</text>
</comment>
<dbReference type="InterPro" id="IPR007197">
    <property type="entry name" value="rSAM"/>
</dbReference>
<name>A0A2N3PYB4_9PROT</name>
<dbReference type="SMART" id="SM00729">
    <property type="entry name" value="Elp3"/>
    <property type="match status" value="1"/>
</dbReference>
<dbReference type="InterPro" id="IPR006638">
    <property type="entry name" value="Elp3/MiaA/NifB-like_rSAM"/>
</dbReference>
<dbReference type="GO" id="GO:0005829">
    <property type="term" value="C:cytosol"/>
    <property type="evidence" value="ECO:0007669"/>
    <property type="project" value="TreeGrafter"/>
</dbReference>
<evidence type="ECO:0000256" key="3">
    <source>
        <dbReference type="ARBA" id="ARBA00022679"/>
    </source>
</evidence>
<comment type="cofactor">
    <cofactor evidence="1">
        <name>[4Fe-4S] cluster</name>
        <dbReference type="ChEBI" id="CHEBI:49883"/>
    </cofactor>
</comment>
<dbReference type="GO" id="GO:0003824">
    <property type="term" value="F:catalytic activity"/>
    <property type="evidence" value="ECO:0007669"/>
    <property type="project" value="InterPro"/>
</dbReference>
<evidence type="ECO:0000256" key="1">
    <source>
        <dbReference type="ARBA" id="ARBA00001966"/>
    </source>
</evidence>
<dbReference type="InterPro" id="IPR023404">
    <property type="entry name" value="rSAM_horseshoe"/>
</dbReference>
<evidence type="ECO:0000313" key="10">
    <source>
        <dbReference type="Proteomes" id="UP000233293"/>
    </source>
</evidence>
<dbReference type="SFLD" id="SFLDG01123">
    <property type="entry name" value="methyltransferase_(Class_B)"/>
    <property type="match status" value="1"/>
</dbReference>
<keyword evidence="6" id="KW-0408">Iron</keyword>
<dbReference type="CDD" id="cd01335">
    <property type="entry name" value="Radical_SAM"/>
    <property type="match status" value="1"/>
</dbReference>
<keyword evidence="3" id="KW-0808">Transferase</keyword>
<proteinExistence type="predicted"/>
<feature type="domain" description="Radical SAM core" evidence="8">
    <location>
        <begin position="244"/>
        <end position="477"/>
    </location>
</feature>
<evidence type="ECO:0000256" key="4">
    <source>
        <dbReference type="ARBA" id="ARBA00022691"/>
    </source>
</evidence>
<evidence type="ECO:0000256" key="7">
    <source>
        <dbReference type="ARBA" id="ARBA00023014"/>
    </source>
</evidence>
<dbReference type="GO" id="GO:0051539">
    <property type="term" value="F:4 iron, 4 sulfur cluster binding"/>
    <property type="evidence" value="ECO:0007669"/>
    <property type="project" value="UniProtKB-KW"/>
</dbReference>
<dbReference type="PANTHER" id="PTHR43409:SF7">
    <property type="entry name" value="BLL1977 PROTEIN"/>
    <property type="match status" value="1"/>
</dbReference>
<keyword evidence="2" id="KW-0489">Methyltransferase</keyword>
<dbReference type="RefSeq" id="WP_101249926.1">
    <property type="nucleotide sequence ID" value="NZ_PIUM01000005.1"/>
</dbReference>
<keyword evidence="7" id="KW-0411">Iron-sulfur</keyword>
<dbReference type="Gene3D" id="3.80.30.20">
    <property type="entry name" value="tm_1862 like domain"/>
    <property type="match status" value="1"/>
</dbReference>
<dbReference type="Proteomes" id="UP000233293">
    <property type="component" value="Unassembled WGS sequence"/>
</dbReference>
<sequence length="533" mass="60399">MIPDLILICQSNIVDAEAISKLPLDRLDMFSTLVYPRMVRHRDRFMGHLDLIDDACGRPAYADADYVQRRQALNIWHLPSMGGAHLANLLAADGLNVALINNIDSEWDRFAALYASCSRPPLVGLSTTFYLTPKQVAHIAKMLLRLDPEMEIVAGGAFINSLADRGLDKVEGLMRRSGLTYALHAFNSEPDLRAMLLARKAGVSITDIPNLCILKRGGFTTTGSRWNEPLLGEVPALWDKLDLPFLNRTIQIRTAAGCPFSCAFCSYPTTARSWQTLDADLVRTHLDAISRMPGVRQIIFIDDTFNVPRERFKALLQIFCEYDFEWYSFLRVQFVDDEIVRLMKQSGCCGVYLGIESASDTVLANMNKKATSADFARGIELLAKHGIASLAAFVLGFPGETDETLEENIRFIEKYPIDYYSLKEFFYMENTKVHADREKWRLTGGGANWTHATMDYQTASQRKLEMFRTIRNRLFIDPDTSLWYLAYLRDQGLSNEGIRTIQGEINTIMRDQLDGRFEIAPERLTSIREAAQR</sequence>
<dbReference type="InterPro" id="IPR034466">
    <property type="entry name" value="Methyltransferase_Class_B"/>
</dbReference>
<evidence type="ECO:0000256" key="2">
    <source>
        <dbReference type="ARBA" id="ARBA00022603"/>
    </source>
</evidence>
<dbReference type="SFLD" id="SFLDG01082">
    <property type="entry name" value="B12-binding_domain_containing"/>
    <property type="match status" value="1"/>
</dbReference>
<evidence type="ECO:0000313" key="9">
    <source>
        <dbReference type="EMBL" id="PKU25402.1"/>
    </source>
</evidence>
<dbReference type="InterPro" id="IPR058240">
    <property type="entry name" value="rSAM_sf"/>
</dbReference>
<organism evidence="9 10">
    <name type="scientific">Telmatospirillum siberiense</name>
    <dbReference type="NCBI Taxonomy" id="382514"/>
    <lineage>
        <taxon>Bacteria</taxon>
        <taxon>Pseudomonadati</taxon>
        <taxon>Pseudomonadota</taxon>
        <taxon>Alphaproteobacteria</taxon>
        <taxon>Rhodospirillales</taxon>
        <taxon>Rhodospirillaceae</taxon>
        <taxon>Telmatospirillum</taxon>
    </lineage>
</organism>
<keyword evidence="4" id="KW-0949">S-adenosyl-L-methionine</keyword>
<dbReference type="EMBL" id="PIUM01000005">
    <property type="protein sequence ID" value="PKU25402.1"/>
    <property type="molecule type" value="Genomic_DNA"/>
</dbReference>
<dbReference type="PROSITE" id="PS51918">
    <property type="entry name" value="RADICAL_SAM"/>
    <property type="match status" value="1"/>
</dbReference>
<dbReference type="OrthoDB" id="9801424at2"/>
<keyword evidence="10" id="KW-1185">Reference proteome</keyword>
<dbReference type="AlphaFoldDB" id="A0A2N3PYB4"/>
<evidence type="ECO:0000259" key="8">
    <source>
        <dbReference type="PROSITE" id="PS51918"/>
    </source>
</evidence>
<protein>
    <recommendedName>
        <fullName evidence="8">Radical SAM core domain-containing protein</fullName>
    </recommendedName>
</protein>
<dbReference type="InterPro" id="IPR051198">
    <property type="entry name" value="BchE-like"/>
</dbReference>
<dbReference type="Pfam" id="PF04055">
    <property type="entry name" value="Radical_SAM"/>
    <property type="match status" value="1"/>
</dbReference>
<dbReference type="GO" id="GO:0046872">
    <property type="term" value="F:metal ion binding"/>
    <property type="evidence" value="ECO:0007669"/>
    <property type="project" value="UniProtKB-KW"/>
</dbReference>
<accession>A0A2N3PYB4</accession>
<dbReference type="SFLD" id="SFLDS00029">
    <property type="entry name" value="Radical_SAM"/>
    <property type="match status" value="1"/>
</dbReference>
<dbReference type="SUPFAM" id="SSF102114">
    <property type="entry name" value="Radical SAM enzymes"/>
    <property type="match status" value="1"/>
</dbReference>
<dbReference type="PANTHER" id="PTHR43409">
    <property type="entry name" value="ANAEROBIC MAGNESIUM-PROTOPORPHYRIN IX MONOMETHYL ESTER CYCLASE-RELATED"/>
    <property type="match status" value="1"/>
</dbReference>
<gene>
    <name evidence="9" type="ORF">CWS72_07395</name>
</gene>
<evidence type="ECO:0000256" key="6">
    <source>
        <dbReference type="ARBA" id="ARBA00023004"/>
    </source>
</evidence>
<evidence type="ECO:0000256" key="5">
    <source>
        <dbReference type="ARBA" id="ARBA00022723"/>
    </source>
</evidence>